<dbReference type="GO" id="GO:0043709">
    <property type="term" value="P:cell adhesion involved in single-species biofilm formation"/>
    <property type="evidence" value="ECO:0007669"/>
    <property type="project" value="TreeGrafter"/>
</dbReference>
<dbReference type="Pfam" id="PF00419">
    <property type="entry name" value="Fimbrial"/>
    <property type="match status" value="1"/>
</dbReference>
<reference evidence="3 4" key="1">
    <citation type="submission" date="2017-10" db="EMBL/GenBank/DDBJ databases">
        <title>Draft genome of two endophytic bacteria isolated from 'guarana' Paullinia cupana (Mart.) Ducke.</title>
        <authorList>
            <person name="Siqueira K.A."/>
            <person name="Liotti R.G."/>
            <person name="Mendes T.A."/>
            <person name="Soares M.A."/>
        </authorList>
    </citation>
    <scope>NUCLEOTIDE SEQUENCE [LARGE SCALE GENOMIC DNA]</scope>
    <source>
        <strain evidence="3 4">342</strain>
    </source>
</reference>
<organism evidence="3 4">
    <name type="scientific">Pantoea coffeiphila</name>
    <dbReference type="NCBI Taxonomy" id="1465635"/>
    <lineage>
        <taxon>Bacteria</taxon>
        <taxon>Pseudomonadati</taxon>
        <taxon>Pseudomonadota</taxon>
        <taxon>Gammaproteobacteria</taxon>
        <taxon>Enterobacterales</taxon>
        <taxon>Erwiniaceae</taxon>
        <taxon>Pantoea</taxon>
    </lineage>
</organism>
<dbReference type="OrthoDB" id="6556331at2"/>
<feature type="signal peptide" evidence="1">
    <location>
        <begin position="1"/>
        <end position="23"/>
    </location>
</feature>
<dbReference type="Proteomes" id="UP000239181">
    <property type="component" value="Unassembled WGS sequence"/>
</dbReference>
<keyword evidence="1" id="KW-0732">Signal</keyword>
<dbReference type="RefSeq" id="WP_105594411.1">
    <property type="nucleotide sequence ID" value="NZ_PDET01000016.1"/>
</dbReference>
<feature type="chain" id="PRO_5015441705" evidence="1">
    <location>
        <begin position="24"/>
        <end position="180"/>
    </location>
</feature>
<dbReference type="GO" id="GO:0009289">
    <property type="term" value="C:pilus"/>
    <property type="evidence" value="ECO:0007669"/>
    <property type="project" value="InterPro"/>
</dbReference>
<accession>A0A2S9I7B7</accession>
<dbReference type="InterPro" id="IPR036937">
    <property type="entry name" value="Adhesion_dom_fimbrial_sf"/>
</dbReference>
<dbReference type="SUPFAM" id="SSF49401">
    <property type="entry name" value="Bacterial adhesins"/>
    <property type="match status" value="1"/>
</dbReference>
<comment type="caution">
    <text evidence="3">The sequence shown here is derived from an EMBL/GenBank/DDBJ whole genome shotgun (WGS) entry which is preliminary data.</text>
</comment>
<dbReference type="Gene3D" id="2.60.40.1090">
    <property type="entry name" value="Fimbrial-type adhesion domain"/>
    <property type="match status" value="1"/>
</dbReference>
<keyword evidence="4" id="KW-1185">Reference proteome</keyword>
<dbReference type="InterPro" id="IPR008966">
    <property type="entry name" value="Adhesion_dom_sf"/>
</dbReference>
<dbReference type="PANTHER" id="PTHR33420">
    <property type="entry name" value="FIMBRIAL SUBUNIT ELFA-RELATED"/>
    <property type="match status" value="1"/>
</dbReference>
<evidence type="ECO:0000259" key="2">
    <source>
        <dbReference type="Pfam" id="PF00419"/>
    </source>
</evidence>
<dbReference type="AlphaFoldDB" id="A0A2S9I7B7"/>
<evidence type="ECO:0000256" key="1">
    <source>
        <dbReference type="SAM" id="SignalP"/>
    </source>
</evidence>
<evidence type="ECO:0000313" key="4">
    <source>
        <dbReference type="Proteomes" id="UP000239181"/>
    </source>
</evidence>
<gene>
    <name evidence="3" type="ORF">CQW29_19500</name>
</gene>
<name>A0A2S9I7B7_9GAMM</name>
<protein>
    <submittedName>
        <fullName evidence="3">Fimbrial protein</fullName>
    </submittedName>
</protein>
<dbReference type="InterPro" id="IPR000259">
    <property type="entry name" value="Adhesion_dom_fimbrial"/>
</dbReference>
<dbReference type="InterPro" id="IPR050263">
    <property type="entry name" value="Bact_Fimbrial_Adh_Pro"/>
</dbReference>
<feature type="domain" description="Fimbrial-type adhesion" evidence="2">
    <location>
        <begin position="34"/>
        <end position="180"/>
    </location>
</feature>
<dbReference type="EMBL" id="PDET01000016">
    <property type="protein sequence ID" value="PRD13697.1"/>
    <property type="molecule type" value="Genomic_DNA"/>
</dbReference>
<proteinExistence type="predicted"/>
<evidence type="ECO:0000313" key="3">
    <source>
        <dbReference type="EMBL" id="PRD13697.1"/>
    </source>
</evidence>
<sequence>MKLNKILISMGIVLASVSTASIAAYTGTPTNGTIEFKGSLVNSACGLAANSSPVMVDFAEITTAALKNGARAGNEKKNIELQNCDITVAQHATVTYQPNTANPNDASLAAMLSGTAKGAGIGLTDNAGKDVVWGQASSPVNLTNGKSVIPFMAYVKADNSSSAVEPGDFTSQINFQIDYQ</sequence>
<dbReference type="PANTHER" id="PTHR33420:SF26">
    <property type="entry name" value="FIMBRIAL SUBUNIT"/>
    <property type="match status" value="1"/>
</dbReference>